<name>A0A8T2BLQ1_ARASU</name>
<evidence type="ECO:0000313" key="2">
    <source>
        <dbReference type="Proteomes" id="UP000694251"/>
    </source>
</evidence>
<dbReference type="OrthoDB" id="4348522at2759"/>
<dbReference type="Proteomes" id="UP000694251">
    <property type="component" value="Chromosome 7"/>
</dbReference>
<reference evidence="1 2" key="1">
    <citation type="submission" date="2020-12" db="EMBL/GenBank/DDBJ databases">
        <title>Concerted genomic and epigenomic changes stabilize Arabidopsis allopolyploids.</title>
        <authorList>
            <person name="Chen Z."/>
        </authorList>
    </citation>
    <scope>NUCLEOTIDE SEQUENCE [LARGE SCALE GENOMIC DNA]</scope>
    <source>
        <strain evidence="1">As9502</strain>
        <tissue evidence="1">Leaf</tissue>
    </source>
</reference>
<dbReference type="EMBL" id="JAEFBJ010000007">
    <property type="protein sequence ID" value="KAG7588327.1"/>
    <property type="molecule type" value="Genomic_DNA"/>
</dbReference>
<sequence length="181" mass="20089">MWIRLTRWIINYESKTHTVGSKTSGTFSIRIIGVERTLIRSPSGRESLVTQRTEGKTKDAAVVIVSEIPLAFLAGEEICSGYVANVLSKKGINSSVKNHIIPKICEDAINMSRRLGEEETKGFLVEAEVEVSQESSHSNLLSFDDYDSQGIVFSRGCTESIHVQLAVTTFRILGRRKRSQG</sequence>
<evidence type="ECO:0000313" key="1">
    <source>
        <dbReference type="EMBL" id="KAG7588327.1"/>
    </source>
</evidence>
<organism evidence="1 2">
    <name type="scientific">Arabidopsis suecica</name>
    <name type="common">Swedish thale-cress</name>
    <name type="synonym">Cardaminopsis suecica</name>
    <dbReference type="NCBI Taxonomy" id="45249"/>
    <lineage>
        <taxon>Eukaryota</taxon>
        <taxon>Viridiplantae</taxon>
        <taxon>Streptophyta</taxon>
        <taxon>Embryophyta</taxon>
        <taxon>Tracheophyta</taxon>
        <taxon>Spermatophyta</taxon>
        <taxon>Magnoliopsida</taxon>
        <taxon>eudicotyledons</taxon>
        <taxon>Gunneridae</taxon>
        <taxon>Pentapetalae</taxon>
        <taxon>rosids</taxon>
        <taxon>malvids</taxon>
        <taxon>Brassicales</taxon>
        <taxon>Brassicaceae</taxon>
        <taxon>Camelineae</taxon>
        <taxon>Arabidopsis</taxon>
    </lineage>
</organism>
<accession>A0A8T2BLQ1</accession>
<dbReference type="AlphaFoldDB" id="A0A8T2BLQ1"/>
<comment type="caution">
    <text evidence="1">The sequence shown here is derived from an EMBL/GenBank/DDBJ whole genome shotgun (WGS) entry which is preliminary data.</text>
</comment>
<keyword evidence="2" id="KW-1185">Reference proteome</keyword>
<proteinExistence type="predicted"/>
<gene>
    <name evidence="1" type="ORF">ISN44_As07g006600</name>
</gene>
<protein>
    <submittedName>
        <fullName evidence="1">Uncharacterized protein</fullName>
    </submittedName>
</protein>